<dbReference type="PANTHER" id="PTHR30124:SF0">
    <property type="entry name" value="MEMBRANE-BOUND LYTIC MUREIN TRANSGLYCOSYLASE A"/>
    <property type="match status" value="1"/>
</dbReference>
<dbReference type="InterPro" id="IPR010611">
    <property type="entry name" value="3D_dom"/>
</dbReference>
<comment type="caution">
    <text evidence="6">The sequence shown here is derived from an EMBL/GenBank/DDBJ whole genome shotgun (WGS) entry which is preliminary data.</text>
</comment>
<keyword evidence="7" id="KW-1185">Reference proteome</keyword>
<dbReference type="CDD" id="cd14668">
    <property type="entry name" value="mlta_B"/>
    <property type="match status" value="1"/>
</dbReference>
<dbReference type="GO" id="GO:0009254">
    <property type="term" value="P:peptidoglycan turnover"/>
    <property type="evidence" value="ECO:0007669"/>
    <property type="project" value="UniProtKB-UniRule"/>
</dbReference>
<dbReference type="InterPro" id="IPR036908">
    <property type="entry name" value="RlpA-like_sf"/>
</dbReference>
<keyword evidence="3 4" id="KW-0961">Cell wall biogenesis/degradation</keyword>
<reference evidence="6 7" key="1">
    <citation type="submission" date="2018-10" db="EMBL/GenBank/DDBJ databases">
        <title>Genomic Encyclopedia of Type Strains, Phase IV (KMG-IV): sequencing the most valuable type-strain genomes for metagenomic binning, comparative biology and taxonomic classification.</title>
        <authorList>
            <person name="Goeker M."/>
        </authorList>
    </citation>
    <scope>NUCLEOTIDE SEQUENCE [LARGE SCALE GENOMIC DNA]</scope>
    <source>
        <strain evidence="6 7">DSM 22228</strain>
    </source>
</reference>
<dbReference type="PIRSF" id="PIRSF019422">
    <property type="entry name" value="MltA"/>
    <property type="match status" value="1"/>
</dbReference>
<evidence type="ECO:0000256" key="4">
    <source>
        <dbReference type="PIRNR" id="PIRNR019422"/>
    </source>
</evidence>
<evidence type="ECO:0000259" key="5">
    <source>
        <dbReference type="SMART" id="SM00925"/>
    </source>
</evidence>
<dbReference type="Pfam" id="PF06725">
    <property type="entry name" value="3D"/>
    <property type="match status" value="1"/>
</dbReference>
<dbReference type="EC" id="4.2.2.n1" evidence="4"/>
<dbReference type="Gene3D" id="2.40.40.10">
    <property type="entry name" value="RlpA-like domain"/>
    <property type="match status" value="1"/>
</dbReference>
<name>A0A495RCM7_9GAMM</name>
<dbReference type="PANTHER" id="PTHR30124">
    <property type="entry name" value="MEMBRANE-BOUND LYTIC MUREIN TRANSGLYCOSYLASE A"/>
    <property type="match status" value="1"/>
</dbReference>
<dbReference type="GO" id="GO:0019867">
    <property type="term" value="C:outer membrane"/>
    <property type="evidence" value="ECO:0007669"/>
    <property type="project" value="InterPro"/>
</dbReference>
<dbReference type="PROSITE" id="PS51257">
    <property type="entry name" value="PROKAR_LIPOPROTEIN"/>
    <property type="match status" value="1"/>
</dbReference>
<dbReference type="AlphaFoldDB" id="A0A495RCM7"/>
<dbReference type="InterPro" id="IPR005300">
    <property type="entry name" value="MltA_B"/>
</dbReference>
<dbReference type="CDD" id="cd14485">
    <property type="entry name" value="mltA_like_LT_A"/>
    <property type="match status" value="1"/>
</dbReference>
<gene>
    <name evidence="6" type="ORF">DES39_1539</name>
</gene>
<keyword evidence="2 4" id="KW-0456">Lyase</keyword>
<dbReference type="GO" id="GO:0008933">
    <property type="term" value="F:peptidoglycan lytic transglycosylase activity"/>
    <property type="evidence" value="ECO:0007669"/>
    <property type="project" value="TreeGrafter"/>
</dbReference>
<dbReference type="Gene3D" id="2.40.240.50">
    <property type="entry name" value="Barwin-like endoglucanases"/>
    <property type="match status" value="1"/>
</dbReference>
<accession>A0A495RCM7</accession>
<dbReference type="OrthoDB" id="9783686at2"/>
<evidence type="ECO:0000256" key="2">
    <source>
        <dbReference type="ARBA" id="ARBA00023239"/>
    </source>
</evidence>
<feature type="domain" description="Lytic transglycosylase MltA" evidence="5">
    <location>
        <begin position="128"/>
        <end position="262"/>
    </location>
</feature>
<dbReference type="GO" id="GO:0004553">
    <property type="term" value="F:hydrolase activity, hydrolyzing O-glycosyl compounds"/>
    <property type="evidence" value="ECO:0007669"/>
    <property type="project" value="InterPro"/>
</dbReference>
<protein>
    <recommendedName>
        <fullName evidence="4">Membrane-bound lytic murein transglycosylase A</fullName>
        <ecNumber evidence="4">4.2.2.n1</ecNumber>
    </recommendedName>
    <alternativeName>
        <fullName evidence="4">Murein hydrolase A</fullName>
    </alternativeName>
</protein>
<evidence type="ECO:0000256" key="1">
    <source>
        <dbReference type="ARBA" id="ARBA00001420"/>
    </source>
</evidence>
<comment type="catalytic activity">
    <reaction evidence="1 4">
        <text>Exolytic cleavage of the (1-&gt;4)-beta-glycosidic linkage between N-acetylmuramic acid (MurNAc) and N-acetylglucosamine (GlcNAc) residues in peptidoglycan, from either the reducing or the non-reducing ends of the peptidoglycan chains, with concomitant formation of a 1,6-anhydrobond in the MurNAc residue.</text>
        <dbReference type="EC" id="4.2.2.n1"/>
    </reaction>
</comment>
<sequence>MIKKHIATLVGKYLGIVFIASVIAGCQSDPTAQGQQYLDGQLIAAFNLSQPQVGRPINVSDYVKQVNLIKQVSPSLYKKNQATYQAIDQWIAKNLTSGQFNQVGLSSYQASGKDNRGNVHLTGYYTPVLKARHKPDAVFRYPLYAKPTNSKVPMPSREAIYNGALDGKQLEIAYTNSLIDNFIMEVQGSGYIDFEDGQPLVFLGYSGKNGHPYQSIGRLLIEQGEIKRDKVSMQAIKAWADKQDEQTVLNLLKQNASAVFFKPQYDAPVVGSTGIPLVAKASVASDPTIIPAGSVMLVDVPLLDAQGIYQAQRELRLMVALDIGGAIKGQHLDVYQGIGSEAGHQAGYYNHYGRVWLIRPAPNSHLATPQDK</sequence>
<evidence type="ECO:0000313" key="7">
    <source>
        <dbReference type="Proteomes" id="UP000278542"/>
    </source>
</evidence>
<dbReference type="GO" id="GO:0009253">
    <property type="term" value="P:peptidoglycan catabolic process"/>
    <property type="evidence" value="ECO:0007669"/>
    <property type="project" value="TreeGrafter"/>
</dbReference>
<dbReference type="SMART" id="SM00925">
    <property type="entry name" value="MltA"/>
    <property type="match status" value="1"/>
</dbReference>
<dbReference type="Proteomes" id="UP000278542">
    <property type="component" value="Unassembled WGS sequence"/>
</dbReference>
<evidence type="ECO:0000256" key="3">
    <source>
        <dbReference type="ARBA" id="ARBA00023316"/>
    </source>
</evidence>
<dbReference type="RefSeq" id="WP_121145200.1">
    <property type="nucleotide sequence ID" value="NZ_RBWY01000003.1"/>
</dbReference>
<comment type="function">
    <text evidence="4">Murein-degrading enzyme. May play a role in recycling of muropeptides during cell elongation and/or cell division.</text>
</comment>
<dbReference type="SUPFAM" id="SSF50685">
    <property type="entry name" value="Barwin-like endoglucanases"/>
    <property type="match status" value="1"/>
</dbReference>
<dbReference type="GO" id="GO:0071555">
    <property type="term" value="P:cell wall organization"/>
    <property type="evidence" value="ECO:0007669"/>
    <property type="project" value="UniProtKB-KW"/>
</dbReference>
<dbReference type="NCBIfam" id="NF008366">
    <property type="entry name" value="PRK11162.1"/>
    <property type="match status" value="1"/>
</dbReference>
<dbReference type="InterPro" id="IPR026044">
    <property type="entry name" value="MltA"/>
</dbReference>
<dbReference type="Pfam" id="PF03562">
    <property type="entry name" value="MltA"/>
    <property type="match status" value="1"/>
</dbReference>
<evidence type="ECO:0000313" key="6">
    <source>
        <dbReference type="EMBL" id="RKS85040.1"/>
    </source>
</evidence>
<proteinExistence type="predicted"/>
<dbReference type="EMBL" id="RBWY01000003">
    <property type="protein sequence ID" value="RKS85040.1"/>
    <property type="molecule type" value="Genomic_DNA"/>
</dbReference>
<organism evidence="6 7">
    <name type="scientific">Orbus hercynius</name>
    <dbReference type="NCBI Taxonomy" id="593135"/>
    <lineage>
        <taxon>Bacteria</taxon>
        <taxon>Pseudomonadati</taxon>
        <taxon>Pseudomonadota</taxon>
        <taxon>Gammaproteobacteria</taxon>
        <taxon>Orbales</taxon>
        <taxon>Orbaceae</taxon>
        <taxon>Orbus</taxon>
    </lineage>
</organism>